<dbReference type="PANTHER" id="PTHR43280">
    <property type="entry name" value="ARAC-FAMILY TRANSCRIPTIONAL REGULATOR"/>
    <property type="match status" value="1"/>
</dbReference>
<dbReference type="PROSITE" id="PS01124">
    <property type="entry name" value="HTH_ARAC_FAMILY_2"/>
    <property type="match status" value="1"/>
</dbReference>
<evidence type="ECO:0000256" key="1">
    <source>
        <dbReference type="ARBA" id="ARBA00023015"/>
    </source>
</evidence>
<dbReference type="SUPFAM" id="SSF51215">
    <property type="entry name" value="Regulatory protein AraC"/>
    <property type="match status" value="1"/>
</dbReference>
<dbReference type="Gene3D" id="2.60.120.10">
    <property type="entry name" value="Jelly Rolls"/>
    <property type="match status" value="1"/>
</dbReference>
<feature type="domain" description="HTH araC/xylS-type" evidence="4">
    <location>
        <begin position="193"/>
        <end position="291"/>
    </location>
</feature>
<dbReference type="InterPro" id="IPR014710">
    <property type="entry name" value="RmlC-like_jellyroll"/>
</dbReference>
<dbReference type="AlphaFoldDB" id="A0A3B0BSN1"/>
<dbReference type="OrthoDB" id="8737373at2"/>
<dbReference type="Pfam" id="PF12833">
    <property type="entry name" value="HTH_18"/>
    <property type="match status" value="1"/>
</dbReference>
<gene>
    <name evidence="5" type="ORF">D7M11_25430</name>
</gene>
<dbReference type="SUPFAM" id="SSF46689">
    <property type="entry name" value="Homeodomain-like"/>
    <property type="match status" value="2"/>
</dbReference>
<accession>A0A3B0BSN1</accession>
<proteinExistence type="predicted"/>
<dbReference type="InterPro" id="IPR018060">
    <property type="entry name" value="HTH_AraC"/>
</dbReference>
<evidence type="ECO:0000313" key="6">
    <source>
        <dbReference type="Proteomes" id="UP000282311"/>
    </source>
</evidence>
<dbReference type="SMART" id="SM00342">
    <property type="entry name" value="HTH_ARAC"/>
    <property type="match status" value="1"/>
</dbReference>
<dbReference type="RefSeq" id="WP_120750080.1">
    <property type="nucleotide sequence ID" value="NZ_RBAH01000022.1"/>
</dbReference>
<name>A0A3B0BSN1_9BACL</name>
<keyword evidence="3" id="KW-0804">Transcription</keyword>
<dbReference type="PANTHER" id="PTHR43280:SF28">
    <property type="entry name" value="HTH-TYPE TRANSCRIPTIONAL ACTIVATOR RHAS"/>
    <property type="match status" value="1"/>
</dbReference>
<dbReference type="InterPro" id="IPR018062">
    <property type="entry name" value="HTH_AraC-typ_CS"/>
</dbReference>
<dbReference type="Gene3D" id="1.10.10.60">
    <property type="entry name" value="Homeodomain-like"/>
    <property type="match status" value="2"/>
</dbReference>
<dbReference type="GO" id="GO:0003700">
    <property type="term" value="F:DNA-binding transcription factor activity"/>
    <property type="evidence" value="ECO:0007669"/>
    <property type="project" value="InterPro"/>
</dbReference>
<dbReference type="Proteomes" id="UP000282311">
    <property type="component" value="Unassembled WGS sequence"/>
</dbReference>
<keyword evidence="1" id="KW-0805">Transcription regulation</keyword>
<dbReference type="GO" id="GO:0043565">
    <property type="term" value="F:sequence-specific DNA binding"/>
    <property type="evidence" value="ECO:0007669"/>
    <property type="project" value="InterPro"/>
</dbReference>
<dbReference type="InterPro" id="IPR037923">
    <property type="entry name" value="HTH-like"/>
</dbReference>
<dbReference type="Pfam" id="PF02311">
    <property type="entry name" value="AraC_binding"/>
    <property type="match status" value="1"/>
</dbReference>
<dbReference type="EMBL" id="RBAH01000022">
    <property type="protein sequence ID" value="RKN75850.1"/>
    <property type="molecule type" value="Genomic_DNA"/>
</dbReference>
<organism evidence="5 6">
    <name type="scientific">Paenibacillus ginsengarvi</name>
    <dbReference type="NCBI Taxonomy" id="400777"/>
    <lineage>
        <taxon>Bacteria</taxon>
        <taxon>Bacillati</taxon>
        <taxon>Bacillota</taxon>
        <taxon>Bacilli</taxon>
        <taxon>Bacillales</taxon>
        <taxon>Paenibacillaceae</taxon>
        <taxon>Paenibacillus</taxon>
    </lineage>
</organism>
<evidence type="ECO:0000259" key="4">
    <source>
        <dbReference type="PROSITE" id="PS01124"/>
    </source>
</evidence>
<keyword evidence="6" id="KW-1185">Reference proteome</keyword>
<evidence type="ECO:0000256" key="3">
    <source>
        <dbReference type="ARBA" id="ARBA00023163"/>
    </source>
</evidence>
<keyword evidence="2" id="KW-0238">DNA-binding</keyword>
<reference evidence="5 6" key="1">
    <citation type="journal article" date="2007" name="Int. J. Syst. Evol. Microbiol.">
        <title>Paenibacillus ginsengarvi sp. nov., isolated from soil from ginseng cultivation.</title>
        <authorList>
            <person name="Yoon M.H."/>
            <person name="Ten L.N."/>
            <person name="Im W.T."/>
        </authorList>
    </citation>
    <scope>NUCLEOTIDE SEQUENCE [LARGE SCALE GENOMIC DNA]</scope>
    <source>
        <strain evidence="5 6">KCTC 13059</strain>
    </source>
</reference>
<dbReference type="InterPro" id="IPR009057">
    <property type="entry name" value="Homeodomain-like_sf"/>
</dbReference>
<dbReference type="InterPro" id="IPR003313">
    <property type="entry name" value="AraC-bd"/>
</dbReference>
<protein>
    <submittedName>
        <fullName evidence="5">AraC family transcriptional regulator</fullName>
    </submittedName>
</protein>
<comment type="caution">
    <text evidence="5">The sequence shown here is derived from an EMBL/GenBank/DDBJ whole genome shotgun (WGS) entry which is preliminary data.</text>
</comment>
<evidence type="ECO:0000313" key="5">
    <source>
        <dbReference type="EMBL" id="RKN75850.1"/>
    </source>
</evidence>
<dbReference type="PROSITE" id="PS00041">
    <property type="entry name" value="HTH_ARAC_FAMILY_1"/>
    <property type="match status" value="1"/>
</dbReference>
<sequence length="293" mass="34381">MEIKTMSYYKHPRDFPFWIKRNRHDKFDSPPLHGHEFVELIYVESGQATHLFQDISYEVRAGDIFIINPGEAHGYSIQDGQHIVVTNCLFDPGFIPTSLLRELRLSDALDFFYVQPFLNKEARFHHKLNLRGSIEDVVRSGLKELHQELVQARPGYQAVVQLRMTELFILLSRYYTEDQQTKGDSGSSELLVQRICGYVERHYDERITLATLSELFHIGVRQLNRLFHRHKASTVIEYVHRVRMEKAKRLLTDTDEKMNVVSEMVGYEDVAFFSKLFTRVTGMTPGKYRELHR</sequence>
<evidence type="ECO:0000256" key="2">
    <source>
        <dbReference type="ARBA" id="ARBA00023125"/>
    </source>
</evidence>